<sequence>MTILSSKSFIFLIPEPSAILSSPNDSMAMFRCLVNRTLRRAIFAGDVNNSSEDQSIRFAGILTLCLSHAVTEEI</sequence>
<dbReference type="EMBL" id="FLAC01000002">
    <property type="protein sequence ID" value="SAP62280.1"/>
    <property type="molecule type" value="Genomic_DNA"/>
</dbReference>
<dbReference type="AlphaFoldDB" id="A0A8G1ZYX9"/>
<name>A0A8G1ZYX9_RAOPL</name>
<accession>A0A8G1ZYX9</accession>
<evidence type="ECO:0000313" key="2">
    <source>
        <dbReference type="Proteomes" id="UP000078124"/>
    </source>
</evidence>
<reference evidence="1 2" key="1">
    <citation type="submission" date="2016-05" db="EMBL/GenBank/DDBJ databases">
        <authorList>
            <consortium name="Pathogen Informatics"/>
        </authorList>
    </citation>
    <scope>NUCLEOTIDE SEQUENCE [LARGE SCALE GENOMIC DNA]</scope>
    <source>
        <strain evidence="1 2">2880STDY5682802</strain>
    </source>
</reference>
<protein>
    <submittedName>
        <fullName evidence="1">Uncharacterized protein</fullName>
    </submittedName>
</protein>
<evidence type="ECO:0000313" key="1">
    <source>
        <dbReference type="EMBL" id="SAP62280.1"/>
    </source>
</evidence>
<proteinExistence type="predicted"/>
<organism evidence="1 2">
    <name type="scientific">Raoultella planticola</name>
    <name type="common">Klebsiella planticola</name>
    <dbReference type="NCBI Taxonomy" id="575"/>
    <lineage>
        <taxon>Bacteria</taxon>
        <taxon>Pseudomonadati</taxon>
        <taxon>Pseudomonadota</taxon>
        <taxon>Gammaproteobacteria</taxon>
        <taxon>Enterobacterales</taxon>
        <taxon>Enterobacteriaceae</taxon>
        <taxon>Klebsiella/Raoultella group</taxon>
        <taxon>Raoultella</taxon>
    </lineage>
</organism>
<comment type="caution">
    <text evidence="1">The sequence shown here is derived from an EMBL/GenBank/DDBJ whole genome shotgun (WGS) entry which is preliminary data.</text>
</comment>
<gene>
    <name evidence="1" type="ORF">SAMEA2273876_00843</name>
</gene>
<dbReference type="Proteomes" id="UP000078124">
    <property type="component" value="Unassembled WGS sequence"/>
</dbReference>